<dbReference type="Proteomes" id="UP000827092">
    <property type="component" value="Unassembled WGS sequence"/>
</dbReference>
<feature type="domain" description="Dynein heavy chain tail" evidence="3">
    <location>
        <begin position="309"/>
        <end position="529"/>
    </location>
</feature>
<dbReference type="PANTHER" id="PTHR46532:SF4">
    <property type="entry name" value="AAA+ ATPASE DOMAIN-CONTAINING PROTEIN"/>
    <property type="match status" value="1"/>
</dbReference>
<organism evidence="4 5">
    <name type="scientific">Oedothorax gibbosus</name>
    <dbReference type="NCBI Taxonomy" id="931172"/>
    <lineage>
        <taxon>Eukaryota</taxon>
        <taxon>Metazoa</taxon>
        <taxon>Ecdysozoa</taxon>
        <taxon>Arthropoda</taxon>
        <taxon>Chelicerata</taxon>
        <taxon>Arachnida</taxon>
        <taxon>Araneae</taxon>
        <taxon>Araneomorphae</taxon>
        <taxon>Entelegynae</taxon>
        <taxon>Araneoidea</taxon>
        <taxon>Linyphiidae</taxon>
        <taxon>Erigoninae</taxon>
        <taxon>Oedothorax</taxon>
    </lineage>
</organism>
<dbReference type="PANTHER" id="PTHR46532">
    <property type="entry name" value="MALE FERTILITY FACTOR KL5"/>
    <property type="match status" value="1"/>
</dbReference>
<sequence length="532" mass="61408">MDDVRLIWMKEVIYRFLVLDVTSQAFEDLLKRDTGNPDIFQKFLSNSDDSPRCLFFYSDIVEEEIEKDDPVELPVEKEKAETSFSSGSIKSESDAASESIIADADDASKGSETDEDDAQKELAEHAEKSTGVDKLSRTSLVLIVKKTELYVIESITEYVSSRSYAYFLHRDRNRTVPRMKNMYEARKVLPGHFDVGRIGQHPLVCIDKMVSCLYLPLLENETTEPQLSEKHYPIDKKKISSLMSGLTREMRDFTESTKHVLEQLDRPSPSPLPTFLDQPFEDLEEACKDSEFVAEAHDVARQWTDIAGQWAELCEEVSEQKPPENGLTNEIDFWKKQKLRLSSCLDQLSHTTIQDTFEVFDKIGCDISELKSITHQVEMELNKVTENVNYLSLLEKNAKNLLPGSPVQEAKKSLYDIFTVLKVIWVQSEHFKEPENLGRVLRGLTTLLKNRVVTDARNDMLFRKPLVEVRNIVDNSIEILEYWKKLYFSECETVKKYGGPYWWRFDVRMLFAETDYIITVCGDLRKVTKVSY</sequence>
<dbReference type="Pfam" id="PF08385">
    <property type="entry name" value="DHC_N1"/>
    <property type="match status" value="1"/>
</dbReference>
<proteinExistence type="inferred from homology"/>
<accession>A0AAV6UN02</accession>
<reference evidence="4 5" key="1">
    <citation type="journal article" date="2022" name="Nat. Ecol. Evol.">
        <title>A masculinizing supergene underlies an exaggerated male reproductive morph in a spider.</title>
        <authorList>
            <person name="Hendrickx F."/>
            <person name="De Corte Z."/>
            <person name="Sonet G."/>
            <person name="Van Belleghem S.M."/>
            <person name="Kostlbacher S."/>
            <person name="Vangestel C."/>
        </authorList>
    </citation>
    <scope>NUCLEOTIDE SEQUENCE [LARGE SCALE GENOMIC DNA]</scope>
    <source>
        <strain evidence="4">W744_W776</strain>
    </source>
</reference>
<feature type="region of interest" description="Disordered" evidence="2">
    <location>
        <begin position="68"/>
        <end position="129"/>
    </location>
</feature>
<gene>
    <name evidence="4" type="ORF">JTE90_023277</name>
</gene>
<feature type="compositionally biased region" description="Low complexity" evidence="2">
    <location>
        <begin position="88"/>
        <end position="102"/>
    </location>
</feature>
<dbReference type="GO" id="GO:0007018">
    <property type="term" value="P:microtubule-based movement"/>
    <property type="evidence" value="ECO:0007669"/>
    <property type="project" value="InterPro"/>
</dbReference>
<protein>
    <recommendedName>
        <fullName evidence="3">Dynein heavy chain tail domain-containing protein</fullName>
    </recommendedName>
</protein>
<comment type="similarity">
    <text evidence="1">Belongs to the dynein heavy chain family.</text>
</comment>
<dbReference type="GO" id="GO:0045505">
    <property type="term" value="F:dynein intermediate chain binding"/>
    <property type="evidence" value="ECO:0007669"/>
    <property type="project" value="InterPro"/>
</dbReference>
<dbReference type="GO" id="GO:0005858">
    <property type="term" value="C:axonemal dynein complex"/>
    <property type="evidence" value="ECO:0007669"/>
    <property type="project" value="TreeGrafter"/>
</dbReference>
<dbReference type="GO" id="GO:0051959">
    <property type="term" value="F:dynein light intermediate chain binding"/>
    <property type="evidence" value="ECO:0007669"/>
    <property type="project" value="InterPro"/>
</dbReference>
<keyword evidence="5" id="KW-1185">Reference proteome</keyword>
<feature type="compositionally biased region" description="Basic and acidic residues" evidence="2">
    <location>
        <begin position="68"/>
        <end position="81"/>
    </location>
</feature>
<dbReference type="EMBL" id="JAFNEN010000330">
    <property type="protein sequence ID" value="KAG8185575.1"/>
    <property type="molecule type" value="Genomic_DNA"/>
</dbReference>
<feature type="compositionally biased region" description="Basic and acidic residues" evidence="2">
    <location>
        <begin position="119"/>
        <end position="129"/>
    </location>
</feature>
<evidence type="ECO:0000259" key="3">
    <source>
        <dbReference type="Pfam" id="PF08385"/>
    </source>
</evidence>
<comment type="caution">
    <text evidence="4">The sequence shown here is derived from an EMBL/GenBank/DDBJ whole genome shotgun (WGS) entry which is preliminary data.</text>
</comment>
<dbReference type="AlphaFoldDB" id="A0AAV6UN02"/>
<evidence type="ECO:0000256" key="1">
    <source>
        <dbReference type="ARBA" id="ARBA00008887"/>
    </source>
</evidence>
<evidence type="ECO:0000313" key="4">
    <source>
        <dbReference type="EMBL" id="KAG8185575.1"/>
    </source>
</evidence>
<dbReference type="InterPro" id="IPR013594">
    <property type="entry name" value="Dynein_heavy_tail"/>
</dbReference>
<dbReference type="InterPro" id="IPR026983">
    <property type="entry name" value="DHC"/>
</dbReference>
<name>A0AAV6UN02_9ARAC</name>
<evidence type="ECO:0000313" key="5">
    <source>
        <dbReference type="Proteomes" id="UP000827092"/>
    </source>
</evidence>
<evidence type="ECO:0000256" key="2">
    <source>
        <dbReference type="SAM" id="MobiDB-lite"/>
    </source>
</evidence>